<dbReference type="Proteomes" id="UP000197596">
    <property type="component" value="Unassembled WGS sequence"/>
</dbReference>
<name>A0A246WLL7_9BURK</name>
<reference evidence="2 3" key="1">
    <citation type="submission" date="2017-06" db="EMBL/GenBank/DDBJ databases">
        <title>Herbaspirillum phytohormonus sp. nov., isolated from the root nodule of Robinia pseudoacacia in lead-zinc mine.</title>
        <authorList>
            <person name="Fan M."/>
            <person name="Lin Y."/>
        </authorList>
    </citation>
    <scope>NUCLEOTIDE SEQUENCE [LARGE SCALE GENOMIC DNA]</scope>
    <source>
        <strain evidence="2 3">HZ10</strain>
    </source>
</reference>
<gene>
    <name evidence="2" type="ORF">CEJ42_20785</name>
</gene>
<feature type="domain" description="Immunity protein 52" evidence="1">
    <location>
        <begin position="143"/>
        <end position="213"/>
    </location>
</feature>
<evidence type="ECO:0000313" key="3">
    <source>
        <dbReference type="Proteomes" id="UP000197596"/>
    </source>
</evidence>
<dbReference type="Pfam" id="PF15579">
    <property type="entry name" value="Imm52"/>
    <property type="match status" value="1"/>
</dbReference>
<evidence type="ECO:0000313" key="2">
    <source>
        <dbReference type="EMBL" id="OWY27163.1"/>
    </source>
</evidence>
<comment type="caution">
    <text evidence="2">The sequence shown here is derived from an EMBL/GenBank/DDBJ whole genome shotgun (WGS) entry which is preliminary data.</text>
</comment>
<protein>
    <recommendedName>
        <fullName evidence="1">Immunity protein 52 domain-containing protein</fullName>
    </recommendedName>
</protein>
<organism evidence="2 3">
    <name type="scientific">Herbaspirillum robiniae</name>
    <dbReference type="NCBI Taxonomy" id="2014887"/>
    <lineage>
        <taxon>Bacteria</taxon>
        <taxon>Pseudomonadati</taxon>
        <taxon>Pseudomonadota</taxon>
        <taxon>Betaproteobacteria</taxon>
        <taxon>Burkholderiales</taxon>
        <taxon>Oxalobacteraceae</taxon>
        <taxon>Herbaspirillum</taxon>
    </lineage>
</organism>
<dbReference type="EMBL" id="NJGU01000013">
    <property type="protein sequence ID" value="OWY27163.1"/>
    <property type="molecule type" value="Genomic_DNA"/>
</dbReference>
<dbReference type="InterPro" id="IPR028969">
    <property type="entry name" value="Imm52"/>
</dbReference>
<proteinExistence type="predicted"/>
<sequence>MRAAYQILELLGGIDSLLMPKEWLLATGDKDGSFRYPAFENAEAGPALLAFHRERYSRKGESHPRSCTLWNGQLEKGHRASLSIGYNTPQPALETISISLDDIDEWHDWKTAARFIQTCVALYSPKALFIQPAKYEPVFYDKPSVGWMLYLPRALTPSEVPEAHRLEPVLDVDGKRLGTIVISITDGILDVNNPEHINLAHDIEIRLADQDLLPRYPLLSTQ</sequence>
<dbReference type="AlphaFoldDB" id="A0A246WLL7"/>
<evidence type="ECO:0000259" key="1">
    <source>
        <dbReference type="Pfam" id="PF15579"/>
    </source>
</evidence>
<accession>A0A246WLL7</accession>